<dbReference type="RefSeq" id="WP_065327765.1">
    <property type="nucleotide sequence ID" value="NZ_NFFZ01000004.1"/>
</dbReference>
<gene>
    <name evidence="1" type="ORF">CAZ10_10570</name>
</gene>
<evidence type="ECO:0000313" key="1">
    <source>
        <dbReference type="EMBL" id="OTI63264.1"/>
    </source>
</evidence>
<name>A0A241XS69_PSEAI</name>
<organism evidence="1 2">
    <name type="scientific">Pseudomonas aeruginosa</name>
    <dbReference type="NCBI Taxonomy" id="287"/>
    <lineage>
        <taxon>Bacteria</taxon>
        <taxon>Pseudomonadati</taxon>
        <taxon>Pseudomonadota</taxon>
        <taxon>Gammaproteobacteria</taxon>
        <taxon>Pseudomonadales</taxon>
        <taxon>Pseudomonadaceae</taxon>
        <taxon>Pseudomonas</taxon>
    </lineage>
</organism>
<proteinExistence type="predicted"/>
<sequence length="71" mass="8231">MDNRSVGIVLSPEQIDLLRQELLRDDLSIYTVVIMARQAVEQGRYADAVSRLRVDADKIRMHSRELYELIS</sequence>
<dbReference type="EMBL" id="NFFZ01000004">
    <property type="protein sequence ID" value="OTI63264.1"/>
    <property type="molecule type" value="Genomic_DNA"/>
</dbReference>
<comment type="caution">
    <text evidence="1">The sequence shown here is derived from an EMBL/GenBank/DDBJ whole genome shotgun (WGS) entry which is preliminary data.</text>
</comment>
<reference evidence="1 2" key="1">
    <citation type="submission" date="2017-05" db="EMBL/GenBank/DDBJ databases">
        <authorList>
            <person name="Song R."/>
            <person name="Chenine A.L."/>
            <person name="Ruprecht R.M."/>
        </authorList>
    </citation>
    <scope>NUCLEOTIDE SEQUENCE [LARGE SCALE GENOMIC DNA]</scope>
    <source>
        <strain evidence="1 2">S567_C10_BS</strain>
    </source>
</reference>
<dbReference type="Proteomes" id="UP000194857">
    <property type="component" value="Unassembled WGS sequence"/>
</dbReference>
<dbReference type="AlphaFoldDB" id="A0A241XS69"/>
<evidence type="ECO:0000313" key="2">
    <source>
        <dbReference type="Proteomes" id="UP000194857"/>
    </source>
</evidence>
<accession>A0A241XS69</accession>
<protein>
    <submittedName>
        <fullName evidence="1">Uncharacterized protein</fullName>
    </submittedName>
</protein>